<evidence type="ECO:0000313" key="17">
    <source>
        <dbReference type="Proteomes" id="UP000001514"/>
    </source>
</evidence>
<dbReference type="SMART" id="SM00369">
    <property type="entry name" value="LRR_TYP"/>
    <property type="match status" value="7"/>
</dbReference>
<dbReference type="InterPro" id="IPR003591">
    <property type="entry name" value="Leu-rich_rpt_typical-subtyp"/>
</dbReference>
<proteinExistence type="predicted"/>
<dbReference type="Gene3D" id="3.30.200.20">
    <property type="entry name" value="Phosphorylase Kinase, domain 1"/>
    <property type="match status" value="1"/>
</dbReference>
<evidence type="ECO:0000256" key="13">
    <source>
        <dbReference type="SAM" id="Phobius"/>
    </source>
</evidence>
<dbReference type="FunFam" id="3.30.200.20:FF:000486">
    <property type="entry name" value="Leucine-rich repeat receptor-like protein kinase"/>
    <property type="match status" value="1"/>
</dbReference>
<evidence type="ECO:0000256" key="7">
    <source>
        <dbReference type="ARBA" id="ARBA00022741"/>
    </source>
</evidence>
<dbReference type="Pfam" id="PF13855">
    <property type="entry name" value="LRR_8"/>
    <property type="match status" value="2"/>
</dbReference>
<keyword evidence="2" id="KW-0597">Phosphoprotein</keyword>
<evidence type="ECO:0000256" key="1">
    <source>
        <dbReference type="ARBA" id="ARBA00004167"/>
    </source>
</evidence>
<dbReference type="InterPro" id="IPR000719">
    <property type="entry name" value="Prot_kinase_dom"/>
</dbReference>
<dbReference type="eggNOG" id="ENOG502QUKN">
    <property type="taxonomic scope" value="Eukaryota"/>
</dbReference>
<dbReference type="AlphaFoldDB" id="D8QXC6"/>
<evidence type="ECO:0000256" key="5">
    <source>
        <dbReference type="ARBA" id="ARBA00022729"/>
    </source>
</evidence>
<dbReference type="Gene3D" id="1.10.510.10">
    <property type="entry name" value="Transferase(Phosphotransferase) domain 1"/>
    <property type="match status" value="1"/>
</dbReference>
<keyword evidence="5 14" id="KW-0732">Signal</keyword>
<evidence type="ECO:0000256" key="14">
    <source>
        <dbReference type="SAM" id="SignalP"/>
    </source>
</evidence>
<dbReference type="Gramene" id="EFJ35387">
    <property type="protein sequence ID" value="EFJ35387"/>
    <property type="gene ID" value="SELMODRAFT_404787"/>
</dbReference>
<evidence type="ECO:0000256" key="9">
    <source>
        <dbReference type="ARBA" id="ARBA00022989"/>
    </source>
</evidence>
<dbReference type="Pfam" id="PF08263">
    <property type="entry name" value="LRRNT_2"/>
    <property type="match status" value="1"/>
</dbReference>
<dbReference type="Proteomes" id="UP000001514">
    <property type="component" value="Unassembled WGS sequence"/>
</dbReference>
<keyword evidence="6" id="KW-0677">Repeat</keyword>
<dbReference type="InParanoid" id="D8QXC6"/>
<dbReference type="GO" id="GO:0005524">
    <property type="term" value="F:ATP binding"/>
    <property type="evidence" value="ECO:0007669"/>
    <property type="project" value="UniProtKB-KW"/>
</dbReference>
<evidence type="ECO:0000256" key="4">
    <source>
        <dbReference type="ARBA" id="ARBA00022692"/>
    </source>
</evidence>
<dbReference type="Gene3D" id="3.80.10.10">
    <property type="entry name" value="Ribonuclease Inhibitor"/>
    <property type="match status" value="3"/>
</dbReference>
<dbReference type="InterPro" id="IPR001611">
    <property type="entry name" value="Leu-rich_rpt"/>
</dbReference>
<dbReference type="InterPro" id="IPR001245">
    <property type="entry name" value="Ser-Thr/Tyr_kinase_cat_dom"/>
</dbReference>
<evidence type="ECO:0000259" key="15">
    <source>
        <dbReference type="PROSITE" id="PS50011"/>
    </source>
</evidence>
<keyword evidence="10 13" id="KW-0472">Membrane</keyword>
<dbReference type="HOGENOM" id="CLU_000288_22_1_1"/>
<keyword evidence="3" id="KW-0433">Leucine-rich repeat</keyword>
<dbReference type="KEGG" id="smo:SELMODRAFT_404787"/>
<name>D8QXC6_SELML</name>
<sequence length="1068" mass="114772">MVVVMAAAALLAVQHHGCRGASVDDTQVLLSFMKGIDKDPLGSLTKSWLPESKDSNGCPSKWHGVYCDNKDGRVSRLELQGLGLSGRLLPDTLGALHSLVYLSLANNLLSGPLPADLARLSLLEQLDVSGNMLDGEMIPAMGSGLRRLQRLSLANNRLSGPIPADALTGMSALEELDLSNNALVGPIPASLAALELLRVCDLSGNQLNGSLSAQLGRLQHLERLHLAANQLTGSIPSSWMLLPAIQSLHLALNRLSGPLPWIASLLPPDLLYVNMSFNRLSGPLAPDDAANNLFANKIQILDLSANALAGSLPSFEFVFSLRVLKLRANQFTGFVPPALLSAEASLLEELDLSNNRLSGNVWTISAARLTLLNLSRNALSGGLPPRLGSCARVDLSANTFSGNLSVMRSWGNSLEWMDLSNNSLSGALPSQTAQLLRLTSLAFANNKLEGGIPAAFASFPKLTSLDLSGNTLLGPIPPTFFNSCTLVALKLSSNRLSGTIPVPTASATDAPLRLLDLASNQLDGAIPSSLLTATLQFLNLSNNKLSGDIPVDVTKLDRLQQLDLSSNQLTGSIPSTLGPPTLTLLNLSNNNLSGAIPSQLESKFPPSSFYPGNAQLLSNGFPSWNGHAPQANQPLGLVNKTRRNGRVSPSLKAGLLGGCAAALLLALAIVGLVYYNRQRQSQGDNKSGIPVFKIVERDFKVHHQQQPQQEQQQQQPQVENEKDDNVLKRLPSRKGFFSSLRPASAREEEGALGWNSPDKLAGDLFLWDGDVLFTAEELSRAPAEVLGRSSHGTSYKATLDSGHTITVKWLKEGLAKCKREFTMEARRFGGIRHDNVLPLRGYYWGPREHEKLILTDFVAYGSLADRLLTAEKSSGVGRYPPLSWPQRLRVSADIARGLCYLHDDHKLAHGNLKASNVLFEGSDLRGRLTDYGLHRLMTAAGTASQFVNAAALGYRAPELSNIKRPKPTTGADVYAYGVLLLEILTAKAADDVISGGSTAVDLPEWVKLLVSHNRSSECFDPHLHAGSLELQQLLTLALRCISAEPSARPAIRIVYQELLPMLEAAAAE</sequence>
<accession>D8QXC6</accession>
<dbReference type="Pfam" id="PF07714">
    <property type="entry name" value="PK_Tyr_Ser-Thr"/>
    <property type="match status" value="1"/>
</dbReference>
<feature type="chain" id="PRO_5003121314" description="Protein kinase domain-containing protein" evidence="14">
    <location>
        <begin position="21"/>
        <end position="1068"/>
    </location>
</feature>
<dbReference type="PANTHER" id="PTHR48003">
    <property type="entry name" value="OS07G0626500 PROTEIN"/>
    <property type="match status" value="1"/>
</dbReference>
<reference evidence="16 17" key="1">
    <citation type="journal article" date="2011" name="Science">
        <title>The Selaginella genome identifies genetic changes associated with the evolution of vascular plants.</title>
        <authorList>
            <person name="Banks J.A."/>
            <person name="Nishiyama T."/>
            <person name="Hasebe M."/>
            <person name="Bowman J.L."/>
            <person name="Gribskov M."/>
            <person name="dePamphilis C."/>
            <person name="Albert V.A."/>
            <person name="Aono N."/>
            <person name="Aoyama T."/>
            <person name="Ambrose B.A."/>
            <person name="Ashton N.W."/>
            <person name="Axtell M.J."/>
            <person name="Barker E."/>
            <person name="Barker M.S."/>
            <person name="Bennetzen J.L."/>
            <person name="Bonawitz N.D."/>
            <person name="Chapple C."/>
            <person name="Cheng C."/>
            <person name="Correa L.G."/>
            <person name="Dacre M."/>
            <person name="DeBarry J."/>
            <person name="Dreyer I."/>
            <person name="Elias M."/>
            <person name="Engstrom E.M."/>
            <person name="Estelle M."/>
            <person name="Feng L."/>
            <person name="Finet C."/>
            <person name="Floyd S.K."/>
            <person name="Frommer W.B."/>
            <person name="Fujita T."/>
            <person name="Gramzow L."/>
            <person name="Gutensohn M."/>
            <person name="Harholt J."/>
            <person name="Hattori M."/>
            <person name="Heyl A."/>
            <person name="Hirai T."/>
            <person name="Hiwatashi Y."/>
            <person name="Ishikawa M."/>
            <person name="Iwata M."/>
            <person name="Karol K.G."/>
            <person name="Koehler B."/>
            <person name="Kolukisaoglu U."/>
            <person name="Kubo M."/>
            <person name="Kurata T."/>
            <person name="Lalonde S."/>
            <person name="Li K."/>
            <person name="Li Y."/>
            <person name="Litt A."/>
            <person name="Lyons E."/>
            <person name="Manning G."/>
            <person name="Maruyama T."/>
            <person name="Michael T.P."/>
            <person name="Mikami K."/>
            <person name="Miyazaki S."/>
            <person name="Morinaga S."/>
            <person name="Murata T."/>
            <person name="Mueller-Roeber B."/>
            <person name="Nelson D.R."/>
            <person name="Obara M."/>
            <person name="Oguri Y."/>
            <person name="Olmstead R.G."/>
            <person name="Onodera N."/>
            <person name="Petersen B.L."/>
            <person name="Pils B."/>
            <person name="Prigge M."/>
            <person name="Rensing S.A."/>
            <person name="Riano-Pachon D.M."/>
            <person name="Roberts A.W."/>
            <person name="Sato Y."/>
            <person name="Scheller H.V."/>
            <person name="Schulz B."/>
            <person name="Schulz C."/>
            <person name="Shakirov E.V."/>
            <person name="Shibagaki N."/>
            <person name="Shinohara N."/>
            <person name="Shippen D.E."/>
            <person name="Soerensen I."/>
            <person name="Sotooka R."/>
            <person name="Sugimoto N."/>
            <person name="Sugita M."/>
            <person name="Sumikawa N."/>
            <person name="Tanurdzic M."/>
            <person name="Theissen G."/>
            <person name="Ulvskov P."/>
            <person name="Wakazuki S."/>
            <person name="Weng J.K."/>
            <person name="Willats W.W."/>
            <person name="Wipf D."/>
            <person name="Wolf P.G."/>
            <person name="Yang L."/>
            <person name="Zimmer A.D."/>
            <person name="Zhu Q."/>
            <person name="Mitros T."/>
            <person name="Hellsten U."/>
            <person name="Loque D."/>
            <person name="Otillar R."/>
            <person name="Salamov A."/>
            <person name="Schmutz J."/>
            <person name="Shapiro H."/>
            <person name="Lindquist E."/>
            <person name="Lucas S."/>
            <person name="Rokhsar D."/>
            <person name="Grigoriev I.V."/>
        </authorList>
    </citation>
    <scope>NUCLEOTIDE SEQUENCE [LARGE SCALE GENOMIC DNA]</scope>
</reference>
<evidence type="ECO:0000256" key="8">
    <source>
        <dbReference type="ARBA" id="ARBA00022840"/>
    </source>
</evidence>
<dbReference type="InterPro" id="IPR032675">
    <property type="entry name" value="LRR_dom_sf"/>
</dbReference>
<dbReference type="PROSITE" id="PS50011">
    <property type="entry name" value="PROTEIN_KINASE_DOM"/>
    <property type="match status" value="1"/>
</dbReference>
<keyword evidence="7" id="KW-0547">Nucleotide-binding</keyword>
<feature type="domain" description="Protein kinase" evidence="15">
    <location>
        <begin position="780"/>
        <end position="1062"/>
    </location>
</feature>
<dbReference type="InterPro" id="IPR011009">
    <property type="entry name" value="Kinase-like_dom_sf"/>
</dbReference>
<dbReference type="EMBL" id="GL377568">
    <property type="protein sequence ID" value="EFJ35387.1"/>
    <property type="molecule type" value="Genomic_DNA"/>
</dbReference>
<dbReference type="InterPro" id="IPR055414">
    <property type="entry name" value="LRR_R13L4/SHOC2-like"/>
</dbReference>
<evidence type="ECO:0000256" key="2">
    <source>
        <dbReference type="ARBA" id="ARBA00022553"/>
    </source>
</evidence>
<feature type="compositionally biased region" description="Low complexity" evidence="12">
    <location>
        <begin position="704"/>
        <end position="718"/>
    </location>
</feature>
<dbReference type="PRINTS" id="PR00019">
    <property type="entry name" value="LEURICHRPT"/>
</dbReference>
<comment type="subcellular location">
    <subcellularLocation>
        <location evidence="1">Membrane</location>
        <topology evidence="1">Single-pass membrane protein</topology>
    </subcellularLocation>
</comment>
<dbReference type="OMA" id="ASECFDP"/>
<organism evidence="17">
    <name type="scientific">Selaginella moellendorffii</name>
    <name type="common">Spikemoss</name>
    <dbReference type="NCBI Taxonomy" id="88036"/>
    <lineage>
        <taxon>Eukaryota</taxon>
        <taxon>Viridiplantae</taxon>
        <taxon>Streptophyta</taxon>
        <taxon>Embryophyta</taxon>
        <taxon>Tracheophyta</taxon>
        <taxon>Lycopodiopsida</taxon>
        <taxon>Selaginellales</taxon>
        <taxon>Selaginellaceae</taxon>
        <taxon>Selaginella</taxon>
    </lineage>
</organism>
<dbReference type="PANTHER" id="PTHR48003:SF5">
    <property type="entry name" value="OS07G0626500 PROTEIN"/>
    <property type="match status" value="1"/>
</dbReference>
<keyword evidence="8" id="KW-0067">ATP-binding</keyword>
<feature type="transmembrane region" description="Helical" evidence="13">
    <location>
        <begin position="653"/>
        <end position="675"/>
    </location>
</feature>
<dbReference type="FunFam" id="3.80.10.10:FF:000095">
    <property type="entry name" value="LRR receptor-like serine/threonine-protein kinase GSO1"/>
    <property type="match status" value="2"/>
</dbReference>
<feature type="signal peptide" evidence="14">
    <location>
        <begin position="1"/>
        <end position="20"/>
    </location>
</feature>
<evidence type="ECO:0000313" key="16">
    <source>
        <dbReference type="EMBL" id="EFJ35387.1"/>
    </source>
</evidence>
<dbReference type="InterPro" id="IPR053059">
    <property type="entry name" value="Inactive_SerThr-Kinase_ABA"/>
</dbReference>
<keyword evidence="4 13" id="KW-0812">Transmembrane</keyword>
<dbReference type="InterPro" id="IPR013210">
    <property type="entry name" value="LRR_N_plant-typ"/>
</dbReference>
<protein>
    <recommendedName>
        <fullName evidence="15">Protein kinase domain-containing protein</fullName>
    </recommendedName>
</protein>
<keyword evidence="9 13" id="KW-1133">Transmembrane helix</keyword>
<evidence type="ECO:0000256" key="11">
    <source>
        <dbReference type="ARBA" id="ARBA00023170"/>
    </source>
</evidence>
<dbReference type="Pfam" id="PF00560">
    <property type="entry name" value="LRR_1"/>
    <property type="match status" value="3"/>
</dbReference>
<dbReference type="GO" id="GO:0005886">
    <property type="term" value="C:plasma membrane"/>
    <property type="evidence" value="ECO:0000318"/>
    <property type="project" value="GO_Central"/>
</dbReference>
<evidence type="ECO:0000256" key="3">
    <source>
        <dbReference type="ARBA" id="ARBA00022614"/>
    </source>
</evidence>
<dbReference type="GO" id="GO:0004672">
    <property type="term" value="F:protein kinase activity"/>
    <property type="evidence" value="ECO:0000318"/>
    <property type="project" value="GO_Central"/>
</dbReference>
<keyword evidence="11" id="KW-0675">Receptor</keyword>
<evidence type="ECO:0000256" key="6">
    <source>
        <dbReference type="ARBA" id="ARBA00022737"/>
    </source>
</evidence>
<evidence type="ECO:0000256" key="12">
    <source>
        <dbReference type="SAM" id="MobiDB-lite"/>
    </source>
</evidence>
<keyword evidence="17" id="KW-1185">Reference proteome</keyword>
<dbReference type="SUPFAM" id="SSF56112">
    <property type="entry name" value="Protein kinase-like (PK-like)"/>
    <property type="match status" value="1"/>
</dbReference>
<dbReference type="GO" id="GO:0004674">
    <property type="term" value="F:protein serine/threonine kinase activity"/>
    <property type="evidence" value="ECO:0007669"/>
    <property type="project" value="UniProtKB-EC"/>
</dbReference>
<dbReference type="Pfam" id="PF23598">
    <property type="entry name" value="LRR_14"/>
    <property type="match status" value="1"/>
</dbReference>
<feature type="region of interest" description="Disordered" evidence="12">
    <location>
        <begin position="701"/>
        <end position="725"/>
    </location>
</feature>
<dbReference type="OrthoDB" id="4062651at2759"/>
<dbReference type="SUPFAM" id="SSF52058">
    <property type="entry name" value="L domain-like"/>
    <property type="match status" value="2"/>
</dbReference>
<gene>
    <name evidence="16" type="ORF">SELMODRAFT_404787</name>
</gene>
<evidence type="ECO:0000256" key="10">
    <source>
        <dbReference type="ARBA" id="ARBA00023136"/>
    </source>
</evidence>